<keyword evidence="12" id="KW-1185">Reference proteome</keyword>
<dbReference type="SMART" id="SM00129">
    <property type="entry name" value="KISc"/>
    <property type="match status" value="1"/>
</dbReference>
<feature type="compositionally biased region" description="Acidic residues" evidence="9">
    <location>
        <begin position="498"/>
        <end position="511"/>
    </location>
</feature>
<evidence type="ECO:0000256" key="1">
    <source>
        <dbReference type="ARBA" id="ARBA00004245"/>
    </source>
</evidence>
<feature type="coiled-coil region" evidence="8">
    <location>
        <begin position="390"/>
        <end position="424"/>
    </location>
</feature>
<dbReference type="PROSITE" id="PS50067">
    <property type="entry name" value="KINESIN_MOTOR_2"/>
    <property type="match status" value="1"/>
</dbReference>
<dbReference type="CDD" id="cd01372">
    <property type="entry name" value="KISc_KIF4"/>
    <property type="match status" value="1"/>
</dbReference>
<dbReference type="Proteomes" id="UP001217089">
    <property type="component" value="Unassembled WGS sequence"/>
</dbReference>
<dbReference type="InterPro" id="IPR001752">
    <property type="entry name" value="Kinesin_motor_dom"/>
</dbReference>
<sequence length="648" mass="73198">MPEEKVIPVRVALRCRPLIPKEVNEGCQQCLTFTPNEPQVILGKDKAFTYDYVFSPQNMQPEVYSTAVHPLVKHILRGYNATVLAYGQTGSGKTYSMGGCYEASLNEDQEEMGIIPRVLKELFQGITDKTESIFVVKVSYLEIHNEDINDLLCSPSKREPLSIREDVNGGIKLPGLSEVVVSSYEDTMSCLQSGSQGRTTGSTAMNSTSSRSHAIFTIHIEQKKKEDMDEYCHCKFHLVDLAGSERAKRTQAEGERFKEGININRGLLALGNVISALGDEAQKRSHIPYRDSKLTRLLQDSLGGNSYTLMIACVSPADSNMEETLNTLRYADRARKIKNKPIVNMDPQAAEIMRLKQLVQQLQLQMINGGLNPALTTTTSNASSGTSICMESSTDELKSLIERNKQLEDENDKLSLELRKAVDQSTNMCEKAIRLEVKCDKLKQRFFELKQDTGVDLEVLSSSLDVENNPHLKEQLDKLRLMSEKIKEESAEDKDVLEQPEEEEEDDEENYGESAPGTPDTRAMSKEYALRQAKLGQELLQLNKLLEKKEMLANQMTQNDDKMESMRQQYEVEYLLVVPMSVLHFISTEKNLLFTHEQISLSNPRQTIHSHVAKKDMENEINSLQREKDNLQHALEDARSNANANKYE</sequence>
<dbReference type="SUPFAM" id="SSF52540">
    <property type="entry name" value="P-loop containing nucleoside triphosphate hydrolases"/>
    <property type="match status" value="1"/>
</dbReference>
<feature type="binding site" evidence="7">
    <location>
        <begin position="87"/>
        <end position="94"/>
    </location>
    <ligand>
        <name>ATP</name>
        <dbReference type="ChEBI" id="CHEBI:30616"/>
    </ligand>
</feature>
<keyword evidence="7" id="KW-0505">Motor protein</keyword>
<comment type="similarity">
    <text evidence="7">Belongs to the TRAFAC class myosin-kinesin ATPase superfamily. Kinesin family.</text>
</comment>
<organism evidence="11 12">
    <name type="scientific">Tegillarca granosa</name>
    <name type="common">Malaysian cockle</name>
    <name type="synonym">Anadara granosa</name>
    <dbReference type="NCBI Taxonomy" id="220873"/>
    <lineage>
        <taxon>Eukaryota</taxon>
        <taxon>Metazoa</taxon>
        <taxon>Spiralia</taxon>
        <taxon>Lophotrochozoa</taxon>
        <taxon>Mollusca</taxon>
        <taxon>Bivalvia</taxon>
        <taxon>Autobranchia</taxon>
        <taxon>Pteriomorphia</taxon>
        <taxon>Arcoida</taxon>
        <taxon>Arcoidea</taxon>
        <taxon>Arcidae</taxon>
        <taxon>Tegillarca</taxon>
    </lineage>
</organism>
<keyword evidence="5 8" id="KW-0175">Coiled coil</keyword>
<evidence type="ECO:0000256" key="8">
    <source>
        <dbReference type="SAM" id="Coils"/>
    </source>
</evidence>
<dbReference type="InterPro" id="IPR027640">
    <property type="entry name" value="Kinesin-like_fam"/>
</dbReference>
<evidence type="ECO:0000259" key="10">
    <source>
        <dbReference type="PROSITE" id="PS50067"/>
    </source>
</evidence>
<evidence type="ECO:0000256" key="6">
    <source>
        <dbReference type="ARBA" id="ARBA00023212"/>
    </source>
</evidence>
<evidence type="ECO:0000313" key="12">
    <source>
        <dbReference type="Proteomes" id="UP001217089"/>
    </source>
</evidence>
<keyword evidence="2" id="KW-0963">Cytoplasm</keyword>
<keyword evidence="6" id="KW-0206">Cytoskeleton</keyword>
<comment type="subcellular location">
    <subcellularLocation>
        <location evidence="1">Cytoplasm</location>
        <location evidence="1">Cytoskeleton</location>
    </subcellularLocation>
</comment>
<evidence type="ECO:0000256" key="3">
    <source>
        <dbReference type="ARBA" id="ARBA00022741"/>
    </source>
</evidence>
<evidence type="ECO:0000256" key="5">
    <source>
        <dbReference type="ARBA" id="ARBA00023054"/>
    </source>
</evidence>
<feature type="domain" description="Kinesin motor" evidence="10">
    <location>
        <begin position="8"/>
        <end position="337"/>
    </location>
</feature>
<dbReference type="Pfam" id="PF00225">
    <property type="entry name" value="Kinesin"/>
    <property type="match status" value="1"/>
</dbReference>
<dbReference type="EMBL" id="JARBDR010000917">
    <property type="protein sequence ID" value="KAJ8303169.1"/>
    <property type="molecule type" value="Genomic_DNA"/>
</dbReference>
<dbReference type="InterPro" id="IPR036961">
    <property type="entry name" value="Kinesin_motor_dom_sf"/>
</dbReference>
<dbReference type="PANTHER" id="PTHR47969:SF15">
    <property type="entry name" value="CHROMOSOME-ASSOCIATED KINESIN KIF4A-RELATED"/>
    <property type="match status" value="1"/>
</dbReference>
<comment type="caution">
    <text evidence="11">The sequence shown here is derived from an EMBL/GenBank/DDBJ whole genome shotgun (WGS) entry which is preliminary data.</text>
</comment>
<name>A0ABQ9ECV8_TEGGR</name>
<evidence type="ECO:0000256" key="4">
    <source>
        <dbReference type="ARBA" id="ARBA00022840"/>
    </source>
</evidence>
<dbReference type="InterPro" id="IPR027417">
    <property type="entry name" value="P-loop_NTPase"/>
</dbReference>
<evidence type="ECO:0000313" key="11">
    <source>
        <dbReference type="EMBL" id="KAJ8303169.1"/>
    </source>
</evidence>
<dbReference type="Gene3D" id="3.40.850.10">
    <property type="entry name" value="Kinesin motor domain"/>
    <property type="match status" value="1"/>
</dbReference>
<keyword evidence="3 7" id="KW-0547">Nucleotide-binding</keyword>
<evidence type="ECO:0000256" key="7">
    <source>
        <dbReference type="PROSITE-ProRule" id="PRU00283"/>
    </source>
</evidence>
<feature type="coiled-coil region" evidence="8">
    <location>
        <begin position="614"/>
        <end position="641"/>
    </location>
</feature>
<dbReference type="PANTHER" id="PTHR47969">
    <property type="entry name" value="CHROMOSOME-ASSOCIATED KINESIN KIF4A-RELATED"/>
    <property type="match status" value="1"/>
</dbReference>
<feature type="region of interest" description="Disordered" evidence="9">
    <location>
        <begin position="488"/>
        <end position="522"/>
    </location>
</feature>
<gene>
    <name evidence="11" type="ORF">KUTeg_019565</name>
</gene>
<accession>A0ABQ9ECV8</accession>
<dbReference type="PRINTS" id="PR00380">
    <property type="entry name" value="KINESINHEAVY"/>
</dbReference>
<evidence type="ECO:0000256" key="9">
    <source>
        <dbReference type="SAM" id="MobiDB-lite"/>
    </source>
</evidence>
<protein>
    <recommendedName>
        <fullName evidence="10">Kinesin motor domain-containing protein</fullName>
    </recommendedName>
</protein>
<keyword evidence="4 7" id="KW-0067">ATP-binding</keyword>
<feature type="compositionally biased region" description="Basic and acidic residues" evidence="9">
    <location>
        <begin position="488"/>
        <end position="497"/>
    </location>
</feature>
<reference evidence="11 12" key="1">
    <citation type="submission" date="2022-12" db="EMBL/GenBank/DDBJ databases">
        <title>Chromosome-level genome of Tegillarca granosa.</title>
        <authorList>
            <person name="Kim J."/>
        </authorList>
    </citation>
    <scope>NUCLEOTIDE SEQUENCE [LARGE SCALE GENOMIC DNA]</scope>
    <source>
        <strain evidence="11">Teg-2019</strain>
        <tissue evidence="11">Adductor muscle</tissue>
    </source>
</reference>
<proteinExistence type="inferred from homology"/>
<evidence type="ECO:0000256" key="2">
    <source>
        <dbReference type="ARBA" id="ARBA00022490"/>
    </source>
</evidence>